<organism evidence="1 2">
    <name type="scientific">Entomophthora muscae</name>
    <dbReference type="NCBI Taxonomy" id="34485"/>
    <lineage>
        <taxon>Eukaryota</taxon>
        <taxon>Fungi</taxon>
        <taxon>Fungi incertae sedis</taxon>
        <taxon>Zoopagomycota</taxon>
        <taxon>Entomophthoromycotina</taxon>
        <taxon>Entomophthoromycetes</taxon>
        <taxon>Entomophthorales</taxon>
        <taxon>Entomophthoraceae</taxon>
        <taxon>Entomophthora</taxon>
    </lineage>
</organism>
<evidence type="ECO:0000313" key="1">
    <source>
        <dbReference type="EMBL" id="KAJ9077823.1"/>
    </source>
</evidence>
<dbReference type="EMBL" id="QTSX02002177">
    <property type="protein sequence ID" value="KAJ9077823.1"/>
    <property type="molecule type" value="Genomic_DNA"/>
</dbReference>
<evidence type="ECO:0000313" key="2">
    <source>
        <dbReference type="Proteomes" id="UP001165960"/>
    </source>
</evidence>
<protein>
    <submittedName>
        <fullName evidence="1">Uncharacterized protein</fullName>
    </submittedName>
</protein>
<comment type="caution">
    <text evidence="1">The sequence shown here is derived from an EMBL/GenBank/DDBJ whole genome shotgun (WGS) entry which is preliminary data.</text>
</comment>
<name>A0ACC2TTE3_9FUNG</name>
<gene>
    <name evidence="1" type="ORF">DSO57_1013067</name>
</gene>
<sequence>MRSQNLLSSQDEEKSLVAHLSDPPLSPPQPLPTEDPGTTLTLSHPPYIPSHPQASDHDSLLAIAPIHTANSATGLSDPAAHLILCYPDQEEIEEDQLHIVLAVNALTSSQRVRKEPLLASEAQDTAVLPYTAQLALSSTEVTP</sequence>
<proteinExistence type="predicted"/>
<dbReference type="Proteomes" id="UP001165960">
    <property type="component" value="Unassembled WGS sequence"/>
</dbReference>
<reference evidence="1" key="1">
    <citation type="submission" date="2022-04" db="EMBL/GenBank/DDBJ databases">
        <title>Genome of the entomopathogenic fungus Entomophthora muscae.</title>
        <authorList>
            <person name="Elya C."/>
            <person name="Lovett B.R."/>
            <person name="Lee E."/>
            <person name="Macias A.M."/>
            <person name="Hajek A.E."/>
            <person name="De Bivort B.L."/>
            <person name="Kasson M.T."/>
            <person name="De Fine Licht H.H."/>
            <person name="Stajich J.E."/>
        </authorList>
    </citation>
    <scope>NUCLEOTIDE SEQUENCE</scope>
    <source>
        <strain evidence="1">Berkeley</strain>
    </source>
</reference>
<keyword evidence="2" id="KW-1185">Reference proteome</keyword>
<accession>A0ACC2TTE3</accession>